<gene>
    <name evidence="1" type="ORF">PISMIDRAFT_245483</name>
</gene>
<organism evidence="1 2">
    <name type="scientific">Pisolithus microcarpus 441</name>
    <dbReference type="NCBI Taxonomy" id="765257"/>
    <lineage>
        <taxon>Eukaryota</taxon>
        <taxon>Fungi</taxon>
        <taxon>Dikarya</taxon>
        <taxon>Basidiomycota</taxon>
        <taxon>Agaricomycotina</taxon>
        <taxon>Agaricomycetes</taxon>
        <taxon>Agaricomycetidae</taxon>
        <taxon>Boletales</taxon>
        <taxon>Sclerodermatineae</taxon>
        <taxon>Pisolithaceae</taxon>
        <taxon>Pisolithus</taxon>
    </lineage>
</organism>
<dbReference type="Proteomes" id="UP000054018">
    <property type="component" value="Unassembled WGS sequence"/>
</dbReference>
<reference evidence="1 2" key="1">
    <citation type="submission" date="2014-04" db="EMBL/GenBank/DDBJ databases">
        <authorList>
            <consortium name="DOE Joint Genome Institute"/>
            <person name="Kuo A."/>
            <person name="Kohler A."/>
            <person name="Costa M.D."/>
            <person name="Nagy L.G."/>
            <person name="Floudas D."/>
            <person name="Copeland A."/>
            <person name="Barry K.W."/>
            <person name="Cichocki N."/>
            <person name="Veneault-Fourrey C."/>
            <person name="LaButti K."/>
            <person name="Lindquist E.A."/>
            <person name="Lipzen A."/>
            <person name="Lundell T."/>
            <person name="Morin E."/>
            <person name="Murat C."/>
            <person name="Sun H."/>
            <person name="Tunlid A."/>
            <person name="Henrissat B."/>
            <person name="Grigoriev I.V."/>
            <person name="Hibbett D.S."/>
            <person name="Martin F."/>
            <person name="Nordberg H.P."/>
            <person name="Cantor M.N."/>
            <person name="Hua S.X."/>
        </authorList>
    </citation>
    <scope>NUCLEOTIDE SEQUENCE [LARGE SCALE GENOMIC DNA]</scope>
    <source>
        <strain evidence="1 2">441</strain>
    </source>
</reference>
<dbReference type="HOGENOM" id="CLU_2776879_0_0_1"/>
<proteinExistence type="predicted"/>
<evidence type="ECO:0000313" key="1">
    <source>
        <dbReference type="EMBL" id="KIK26729.1"/>
    </source>
</evidence>
<dbReference type="AlphaFoldDB" id="A0A0C9ZLA6"/>
<accession>A0A0C9ZLA6</accession>
<name>A0A0C9ZLA6_9AGAM</name>
<dbReference type="EMBL" id="KN833700">
    <property type="protein sequence ID" value="KIK26729.1"/>
    <property type="molecule type" value="Genomic_DNA"/>
</dbReference>
<keyword evidence="2" id="KW-1185">Reference proteome</keyword>
<sequence length="69" mass="7597">MSMSNRLPINGRPLGPGGSGRPFLRALFLHLLRVSARYVIKAEKATSFAEYISMYGDTVEEGGVYRSTC</sequence>
<reference evidence="2" key="2">
    <citation type="submission" date="2015-01" db="EMBL/GenBank/DDBJ databases">
        <title>Evolutionary Origins and Diversification of the Mycorrhizal Mutualists.</title>
        <authorList>
            <consortium name="DOE Joint Genome Institute"/>
            <consortium name="Mycorrhizal Genomics Consortium"/>
            <person name="Kohler A."/>
            <person name="Kuo A."/>
            <person name="Nagy L.G."/>
            <person name="Floudas D."/>
            <person name="Copeland A."/>
            <person name="Barry K.W."/>
            <person name="Cichocki N."/>
            <person name="Veneault-Fourrey C."/>
            <person name="LaButti K."/>
            <person name="Lindquist E.A."/>
            <person name="Lipzen A."/>
            <person name="Lundell T."/>
            <person name="Morin E."/>
            <person name="Murat C."/>
            <person name="Riley R."/>
            <person name="Ohm R."/>
            <person name="Sun H."/>
            <person name="Tunlid A."/>
            <person name="Henrissat B."/>
            <person name="Grigoriev I.V."/>
            <person name="Hibbett D.S."/>
            <person name="Martin F."/>
        </authorList>
    </citation>
    <scope>NUCLEOTIDE SEQUENCE [LARGE SCALE GENOMIC DNA]</scope>
    <source>
        <strain evidence="2">441</strain>
    </source>
</reference>
<protein>
    <submittedName>
        <fullName evidence="1">Uncharacterized protein</fullName>
    </submittedName>
</protein>
<evidence type="ECO:0000313" key="2">
    <source>
        <dbReference type="Proteomes" id="UP000054018"/>
    </source>
</evidence>